<reference evidence="7" key="1">
    <citation type="submission" date="2016-10" db="EMBL/GenBank/DDBJ databases">
        <authorList>
            <person name="Varghese N."/>
            <person name="Submissions S."/>
        </authorList>
    </citation>
    <scope>NUCLEOTIDE SEQUENCE [LARGE SCALE GENOMIC DNA]</scope>
    <source>
        <strain evidence="7">NRRL B-59562</strain>
    </source>
</reference>
<dbReference type="InterPro" id="IPR026575">
    <property type="entry name" value="GpdQ/CpdA-like"/>
</dbReference>
<dbReference type="AlphaFoldDB" id="A0A1H3C316"/>
<dbReference type="PANTHER" id="PTHR42988">
    <property type="entry name" value="PHOSPHOHYDROLASE"/>
    <property type="match status" value="1"/>
</dbReference>
<dbReference type="InterPro" id="IPR029052">
    <property type="entry name" value="Metallo-depent_PP-like"/>
</dbReference>
<gene>
    <name evidence="6" type="ORF">SAMN05216287_3081</name>
</gene>
<evidence type="ECO:0000256" key="3">
    <source>
        <dbReference type="ARBA" id="ARBA00023004"/>
    </source>
</evidence>
<dbReference type="Proteomes" id="UP000243778">
    <property type="component" value="Unassembled WGS sequence"/>
</dbReference>
<feature type="domain" description="Calcineurin-like phosphoesterase" evidence="5">
    <location>
        <begin position="1"/>
        <end position="197"/>
    </location>
</feature>
<evidence type="ECO:0000256" key="1">
    <source>
        <dbReference type="ARBA" id="ARBA00022723"/>
    </source>
</evidence>
<organism evidence="6 7">
    <name type="scientific">Pseudomonas kuykendallii</name>
    <dbReference type="NCBI Taxonomy" id="1007099"/>
    <lineage>
        <taxon>Bacteria</taxon>
        <taxon>Pseudomonadati</taxon>
        <taxon>Pseudomonadota</taxon>
        <taxon>Gammaproteobacteria</taxon>
        <taxon>Pseudomonadales</taxon>
        <taxon>Pseudomonadaceae</taxon>
        <taxon>Pseudomonas</taxon>
    </lineage>
</organism>
<keyword evidence="2" id="KW-0378">Hydrolase</keyword>
<protein>
    <submittedName>
        <fullName evidence="6">3',5'-cyclic AMP phosphodiesterase CpdA</fullName>
    </submittedName>
</protein>
<dbReference type="SUPFAM" id="SSF56300">
    <property type="entry name" value="Metallo-dependent phosphatases"/>
    <property type="match status" value="1"/>
</dbReference>
<dbReference type="RefSeq" id="WP_090229978.1">
    <property type="nucleotide sequence ID" value="NZ_FNNU01000004.1"/>
</dbReference>
<proteinExistence type="inferred from homology"/>
<dbReference type="EMBL" id="FNNU01000004">
    <property type="protein sequence ID" value="SDX48562.1"/>
    <property type="molecule type" value="Genomic_DNA"/>
</dbReference>
<comment type="similarity">
    <text evidence="4">Belongs to the cyclic nucleotide phosphodiesterase class-III family.</text>
</comment>
<accession>A0A1H3C316</accession>
<name>A0A1H3C316_9PSED</name>
<dbReference type="Gene3D" id="3.30.750.180">
    <property type="entry name" value="GpdQ, beta-strand dimerisation domain"/>
    <property type="match status" value="1"/>
</dbReference>
<dbReference type="Gene3D" id="3.60.21.40">
    <property type="entry name" value="GpdQ, catalytic alpha/beta sandwich domain"/>
    <property type="match status" value="1"/>
</dbReference>
<dbReference type="GO" id="GO:0004112">
    <property type="term" value="F:cyclic-nucleotide phosphodiesterase activity"/>
    <property type="evidence" value="ECO:0007669"/>
    <property type="project" value="InterPro"/>
</dbReference>
<evidence type="ECO:0000256" key="2">
    <source>
        <dbReference type="ARBA" id="ARBA00022801"/>
    </source>
</evidence>
<dbReference type="InterPro" id="IPR050884">
    <property type="entry name" value="CNP_phosphodiesterase-III"/>
</dbReference>
<dbReference type="InterPro" id="IPR042281">
    <property type="entry name" value="GpdQ_beta-strand"/>
</dbReference>
<evidence type="ECO:0000313" key="7">
    <source>
        <dbReference type="Proteomes" id="UP000243778"/>
    </source>
</evidence>
<sequence length="265" mass="29228">MLIAQLSDPHIRPADTLYQGRVDSNAMFRAAIDQLNQLHPQPDLLIISGDLVDEGSPAEYAMARALLAGVRQPMLLIPGNHDEREAFRAAFTDHHYLPAGGPLHFIAADHGPLRIIGLDVTVPGEHHGDMSEAAVAWLEQALAREPQRPTLIMLHQPPFDSGIPYIDLYKCRNGHRLAQLVSRYPAVERIVCGHIHRSMQLRFGGTLLCTAPSTTTAIALRLDPDAEEASYIEPPAMLLHHWRAETGLITHWLPIGSFTGPLPFA</sequence>
<dbReference type="STRING" id="1007099.SAMN05216287_3081"/>
<keyword evidence="3" id="KW-0408">Iron</keyword>
<dbReference type="GO" id="GO:0046872">
    <property type="term" value="F:metal ion binding"/>
    <property type="evidence" value="ECO:0007669"/>
    <property type="project" value="UniProtKB-KW"/>
</dbReference>
<evidence type="ECO:0000256" key="4">
    <source>
        <dbReference type="ARBA" id="ARBA00025742"/>
    </source>
</evidence>
<keyword evidence="1" id="KW-0479">Metal-binding</keyword>
<dbReference type="PANTHER" id="PTHR42988:SF2">
    <property type="entry name" value="CYCLIC NUCLEOTIDE PHOSPHODIESTERASE CBUA0032-RELATED"/>
    <property type="match status" value="1"/>
</dbReference>
<dbReference type="OrthoDB" id="9784378at2"/>
<evidence type="ECO:0000313" key="6">
    <source>
        <dbReference type="EMBL" id="SDX48562.1"/>
    </source>
</evidence>
<dbReference type="Pfam" id="PF00149">
    <property type="entry name" value="Metallophos"/>
    <property type="match status" value="1"/>
</dbReference>
<evidence type="ECO:0000259" key="5">
    <source>
        <dbReference type="Pfam" id="PF00149"/>
    </source>
</evidence>
<dbReference type="InterPro" id="IPR042283">
    <property type="entry name" value="GpdQ_catalytic"/>
</dbReference>
<keyword evidence="7" id="KW-1185">Reference proteome</keyword>
<dbReference type="InterPro" id="IPR004843">
    <property type="entry name" value="Calcineurin-like_PHP"/>
</dbReference>
<dbReference type="CDD" id="cd07402">
    <property type="entry name" value="MPP_GpdQ"/>
    <property type="match status" value="1"/>
</dbReference>